<comment type="caution">
    <text evidence="3">The sequence shown here is derived from an EMBL/GenBank/DDBJ whole genome shotgun (WGS) entry which is preliminary data.</text>
</comment>
<evidence type="ECO:0000259" key="2">
    <source>
        <dbReference type="PROSITE" id="PS50975"/>
    </source>
</evidence>
<evidence type="ECO:0000256" key="1">
    <source>
        <dbReference type="PROSITE-ProRule" id="PRU00409"/>
    </source>
</evidence>
<dbReference type="Gene3D" id="3.30.470.20">
    <property type="entry name" value="ATP-grasp fold, B domain"/>
    <property type="match status" value="1"/>
</dbReference>
<dbReference type="Proteomes" id="UP000744769">
    <property type="component" value="Unassembled WGS sequence"/>
</dbReference>
<accession>A0A967ED29</accession>
<sequence>MNGNLAADLRTLSEWARDQRRDLVHARPVIIVAPVLAATTRLLPGLQDDGAGPILVVTWGDGTGELPAEGSVTVVRAGSLEARDVVDELQAWSALLTEPPARVRTAVEAHDPERSAIVLLSVPAPAASFCGRPTVGNRSAEQEKLEDKTLSRQIWSGAGIAHAPEEVVDVDRKALCDSAARLDHGAGTVWSADASRGVNGGAARVRWVRDVTDAAQVDAAMVVLDGSDRARVMPFLEGVTCSIHGIVTDDGVIVLRPVELVMLRPVGSGTFRQAGISSWWDPSVAERNEMRAAARHVGDYLSREHGYRGAFGIDGILTADGFRPHELNPRFSGGLSTLGRGMPEVPLVDLDRQARLGGGLPLPVQRVEAALVAAADEARLGSAYLATSTIRPTETQTVCVTGSADELTLQQDGETSVGVLELGPASQGALVRFTPLALAPGERLAPWALAAYRLADRLWDTGFGAMHAPA</sequence>
<gene>
    <name evidence="3" type="ORF">G9U51_00765</name>
</gene>
<dbReference type="SUPFAM" id="SSF56059">
    <property type="entry name" value="Glutathione synthetase ATP-binding domain-like"/>
    <property type="match status" value="1"/>
</dbReference>
<keyword evidence="1" id="KW-0067">ATP-binding</keyword>
<dbReference type="EMBL" id="JAAOIV010000001">
    <property type="protein sequence ID" value="NHN54316.1"/>
    <property type="molecule type" value="Genomic_DNA"/>
</dbReference>
<evidence type="ECO:0000313" key="3">
    <source>
        <dbReference type="EMBL" id="NHN54316.1"/>
    </source>
</evidence>
<evidence type="ECO:0000313" key="4">
    <source>
        <dbReference type="Proteomes" id="UP000744769"/>
    </source>
</evidence>
<dbReference type="GO" id="GO:0046872">
    <property type="term" value="F:metal ion binding"/>
    <property type="evidence" value="ECO:0007669"/>
    <property type="project" value="InterPro"/>
</dbReference>
<organism evidence="3 4">
    <name type="scientific">Metallococcus carri</name>
    <dbReference type="NCBI Taxonomy" id="1656884"/>
    <lineage>
        <taxon>Bacteria</taxon>
        <taxon>Bacillati</taxon>
        <taxon>Actinomycetota</taxon>
        <taxon>Actinomycetes</taxon>
        <taxon>Micrococcales</taxon>
        <taxon>Dermacoccaceae</taxon>
        <taxon>Metallococcus</taxon>
    </lineage>
</organism>
<keyword evidence="1" id="KW-0547">Nucleotide-binding</keyword>
<feature type="domain" description="ATP-grasp" evidence="2">
    <location>
        <begin position="152"/>
        <end position="356"/>
    </location>
</feature>
<name>A0A967ED29_9MICO</name>
<dbReference type="GO" id="GO:0005524">
    <property type="term" value="F:ATP binding"/>
    <property type="evidence" value="ECO:0007669"/>
    <property type="project" value="UniProtKB-UniRule"/>
</dbReference>
<dbReference type="InterPro" id="IPR011761">
    <property type="entry name" value="ATP-grasp"/>
</dbReference>
<reference evidence="3" key="1">
    <citation type="submission" date="2020-03" db="EMBL/GenBank/DDBJ databases">
        <title>Draft sequencing of Calidifontibacter sp. DB0510.</title>
        <authorList>
            <person name="Kim D.-U."/>
        </authorList>
    </citation>
    <scope>NUCLEOTIDE SEQUENCE</scope>
    <source>
        <strain evidence="3">DB0510</strain>
    </source>
</reference>
<keyword evidence="4" id="KW-1185">Reference proteome</keyword>
<protein>
    <recommendedName>
        <fullName evidence="2">ATP-grasp domain-containing protein</fullName>
    </recommendedName>
</protein>
<dbReference type="RefSeq" id="WP_166191771.1">
    <property type="nucleotide sequence ID" value="NZ_JAAOIV010000001.1"/>
</dbReference>
<dbReference type="AlphaFoldDB" id="A0A967ED29"/>
<dbReference type="PROSITE" id="PS50975">
    <property type="entry name" value="ATP_GRASP"/>
    <property type="match status" value="1"/>
</dbReference>
<proteinExistence type="predicted"/>